<evidence type="ECO:0000313" key="3">
    <source>
        <dbReference type="Proteomes" id="UP000228754"/>
    </source>
</evidence>
<dbReference type="Pfam" id="PF14285">
    <property type="entry name" value="DUF4367"/>
    <property type="match status" value="1"/>
</dbReference>
<evidence type="ECO:0000259" key="1">
    <source>
        <dbReference type="Pfam" id="PF14285"/>
    </source>
</evidence>
<accession>A0A2A5J0B2</accession>
<dbReference type="EMBL" id="NKHG01000014">
    <property type="protein sequence ID" value="PCK23015.1"/>
    <property type="molecule type" value="Genomic_DNA"/>
</dbReference>
<dbReference type="PANTHER" id="PTHR37507:SF2">
    <property type="entry name" value="SPORULATION PROTEIN YDCC"/>
    <property type="match status" value="1"/>
</dbReference>
<evidence type="ECO:0000313" key="2">
    <source>
        <dbReference type="EMBL" id="PCK23015.1"/>
    </source>
</evidence>
<dbReference type="InterPro" id="IPR052944">
    <property type="entry name" value="Sporulation_related"/>
</dbReference>
<gene>
    <name evidence="2" type="ORF">CEY02_02380</name>
</gene>
<sequence length="338" mass="38248">MKRVRKSFVLLVTGILFVLILSACGQKSQQDIVGDLNKKAEEMTSYKAKAKMTIETGNEPQEYQVEIWYKKPELYRVYLENPKKDQSQVILRNGNGVFVLTPSLNKSFRFHSDWPNNSSQVYLFESLVKDIKNDSTAQFKAKESKYIFETKTNYQHNQMLPTQEITFHKKTMAPASVKVLDSDKKPMVKVEFSHFEFNKSFDKDAFDEKKNMTLSQMDVTTSADPSDSFAMKTPVDMPEGVKKMEEKEMTTDAGKRYVITYGGKKSFTLIQEKARVAEASTPVTMNGEPVDLGMTVGVLTDQSLSWTSDGVDYLISSSDLSKEELLMVAKSVEGQSAK</sequence>
<dbReference type="AlphaFoldDB" id="A0A2A5J0B2"/>
<dbReference type="InterPro" id="IPR029046">
    <property type="entry name" value="LolA/LolB/LppX"/>
</dbReference>
<dbReference type="PROSITE" id="PS51257">
    <property type="entry name" value="PROKAR_LIPOPROTEIN"/>
    <property type="match status" value="1"/>
</dbReference>
<dbReference type="PANTHER" id="PTHR37507">
    <property type="entry name" value="SPORULATION PROTEIN YDCC"/>
    <property type="match status" value="1"/>
</dbReference>
<organism evidence="2 3">
    <name type="scientific">Bacillus pumilus</name>
    <name type="common">Bacillus mesentericus</name>
    <dbReference type="NCBI Taxonomy" id="1408"/>
    <lineage>
        <taxon>Bacteria</taxon>
        <taxon>Bacillati</taxon>
        <taxon>Bacillota</taxon>
        <taxon>Bacilli</taxon>
        <taxon>Bacillales</taxon>
        <taxon>Bacillaceae</taxon>
        <taxon>Bacillus</taxon>
    </lineage>
</organism>
<dbReference type="InterPro" id="IPR025377">
    <property type="entry name" value="DUF4367"/>
</dbReference>
<dbReference type="Proteomes" id="UP000228754">
    <property type="component" value="Unassembled WGS sequence"/>
</dbReference>
<dbReference type="SUPFAM" id="SSF89392">
    <property type="entry name" value="Prokaryotic lipoproteins and lipoprotein localization factors"/>
    <property type="match status" value="1"/>
</dbReference>
<reference evidence="2 3" key="1">
    <citation type="submission" date="2017-06" db="EMBL/GenBank/DDBJ databases">
        <title>Draft Genome Sequence of Bacillus sp Strain 36R Isolated from saline sediment at Atanasia, Sonora, Mexico.</title>
        <authorList>
            <person name="Sanchez Diaz R."/>
            <person name="Quiroz Macias M.E."/>
            <person name="Ibarra Gamez J.C."/>
            <person name="Enciso Ibarra J."/>
            <person name="Gomez Gil B."/>
            <person name="Galaviz Silva L."/>
        </authorList>
    </citation>
    <scope>NUCLEOTIDE SEQUENCE [LARGE SCALE GENOMIC DNA]</scope>
    <source>
        <strain evidence="2 3">36R_ATNSAL</strain>
    </source>
</reference>
<protein>
    <submittedName>
        <fullName evidence="2">DUF4367 domain-containing protein</fullName>
    </submittedName>
</protein>
<proteinExistence type="predicted"/>
<feature type="domain" description="DUF4367" evidence="1">
    <location>
        <begin position="234"/>
        <end position="332"/>
    </location>
</feature>
<dbReference type="OrthoDB" id="9785380at2"/>
<name>A0A2A5J0B2_BACPU</name>
<comment type="caution">
    <text evidence="2">The sequence shown here is derived from an EMBL/GenBank/DDBJ whole genome shotgun (WGS) entry which is preliminary data.</text>
</comment>
<dbReference type="Gene3D" id="2.50.20.10">
    <property type="entry name" value="Lipoprotein localisation LolA/LolB/LppX"/>
    <property type="match status" value="1"/>
</dbReference>